<dbReference type="STRING" id="1409788.NC99_20950"/>
<protein>
    <submittedName>
        <fullName evidence="1">Uncharacterized protein</fullName>
    </submittedName>
</protein>
<comment type="caution">
    <text evidence="1">The sequence shown here is derived from an EMBL/GenBank/DDBJ whole genome shotgun (WGS) entry which is preliminary data.</text>
</comment>
<dbReference type="AlphaFoldDB" id="A0A0L8V903"/>
<name>A0A0L8V903_9BACT</name>
<keyword evidence="2" id="KW-1185">Reference proteome</keyword>
<proteinExistence type="predicted"/>
<accession>A0A0L8V903</accession>
<dbReference type="Proteomes" id="UP000036958">
    <property type="component" value="Unassembled WGS sequence"/>
</dbReference>
<organism evidence="1 2">
    <name type="scientific">Sunxiuqinia dokdonensis</name>
    <dbReference type="NCBI Taxonomy" id="1409788"/>
    <lineage>
        <taxon>Bacteria</taxon>
        <taxon>Pseudomonadati</taxon>
        <taxon>Bacteroidota</taxon>
        <taxon>Bacteroidia</taxon>
        <taxon>Marinilabiliales</taxon>
        <taxon>Prolixibacteraceae</taxon>
        <taxon>Sunxiuqinia</taxon>
    </lineage>
</organism>
<sequence>MFIVSSCFLVDGNTFPGVCFFFTEKQMINQGIDTKSRLDHFIGGD</sequence>
<evidence type="ECO:0000313" key="1">
    <source>
        <dbReference type="EMBL" id="KOH44970.1"/>
    </source>
</evidence>
<reference evidence="2" key="1">
    <citation type="submission" date="2015-07" db="EMBL/GenBank/DDBJ databases">
        <title>Genome sequencing of Sunxiuqinia dokdonensis strain SK.</title>
        <authorList>
            <person name="Ahn S."/>
            <person name="Kim B.-C."/>
        </authorList>
    </citation>
    <scope>NUCLEOTIDE SEQUENCE [LARGE SCALE GENOMIC DNA]</scope>
    <source>
        <strain evidence="2">SK</strain>
    </source>
</reference>
<dbReference type="EMBL" id="LGIA01000149">
    <property type="protein sequence ID" value="KOH44970.1"/>
    <property type="molecule type" value="Genomic_DNA"/>
</dbReference>
<evidence type="ECO:0000313" key="2">
    <source>
        <dbReference type="Proteomes" id="UP000036958"/>
    </source>
</evidence>
<gene>
    <name evidence="1" type="ORF">NC99_20950</name>
</gene>